<dbReference type="HOGENOM" id="CLU_1687279_0_0_1"/>
<feature type="signal peptide" evidence="1">
    <location>
        <begin position="1"/>
        <end position="22"/>
    </location>
</feature>
<dbReference type="EMBL" id="JH930474">
    <property type="protein sequence ID" value="EKM53175.1"/>
    <property type="molecule type" value="Genomic_DNA"/>
</dbReference>
<dbReference type="Proteomes" id="UP000008370">
    <property type="component" value="Unassembled WGS sequence"/>
</dbReference>
<dbReference type="AlphaFoldDB" id="K5W229"/>
<proteinExistence type="predicted"/>
<keyword evidence="1" id="KW-0732">Signal</keyword>
<feature type="chain" id="PRO_5003885241" description="F-box domain-containing protein" evidence="1">
    <location>
        <begin position="23"/>
        <end position="156"/>
    </location>
</feature>
<protein>
    <recommendedName>
        <fullName evidence="4">F-box domain-containing protein</fullName>
    </recommendedName>
</protein>
<evidence type="ECO:0008006" key="4">
    <source>
        <dbReference type="Google" id="ProtNLM"/>
    </source>
</evidence>
<keyword evidence="3" id="KW-1185">Reference proteome</keyword>
<name>K5W229_PHACS</name>
<gene>
    <name evidence="2" type="ORF">PHACADRAFT_30211</name>
</gene>
<evidence type="ECO:0000313" key="3">
    <source>
        <dbReference type="Proteomes" id="UP000008370"/>
    </source>
</evidence>
<reference evidence="2 3" key="1">
    <citation type="journal article" date="2012" name="BMC Genomics">
        <title>Comparative genomics of the white-rot fungi, Phanerochaete carnosa and P. chrysosporium, to elucidate the genetic basis of the distinct wood types they colonize.</title>
        <authorList>
            <person name="Suzuki H."/>
            <person name="MacDonald J."/>
            <person name="Syed K."/>
            <person name="Salamov A."/>
            <person name="Hori C."/>
            <person name="Aerts A."/>
            <person name="Henrissat B."/>
            <person name="Wiebenga A."/>
            <person name="vanKuyk P.A."/>
            <person name="Barry K."/>
            <person name="Lindquist E."/>
            <person name="LaButti K."/>
            <person name="Lapidus A."/>
            <person name="Lucas S."/>
            <person name="Coutinho P."/>
            <person name="Gong Y."/>
            <person name="Samejima M."/>
            <person name="Mahadevan R."/>
            <person name="Abou-Zaid M."/>
            <person name="de Vries R.P."/>
            <person name="Igarashi K."/>
            <person name="Yadav J.S."/>
            <person name="Grigoriev I.V."/>
            <person name="Master E.R."/>
        </authorList>
    </citation>
    <scope>NUCLEOTIDE SEQUENCE [LARGE SCALE GENOMIC DNA]</scope>
    <source>
        <strain evidence="2 3">HHB-10118-sp</strain>
    </source>
</reference>
<evidence type="ECO:0000256" key="1">
    <source>
        <dbReference type="SAM" id="SignalP"/>
    </source>
</evidence>
<dbReference type="KEGG" id="pco:PHACADRAFT_30211"/>
<evidence type="ECO:0000313" key="2">
    <source>
        <dbReference type="EMBL" id="EKM53175.1"/>
    </source>
</evidence>
<dbReference type="RefSeq" id="XP_007397617.1">
    <property type="nucleotide sequence ID" value="XM_007397555.1"/>
</dbReference>
<accession>K5W229</accession>
<sequence length="156" mass="16990">MAHFTISALATLFQALPQASLGSLPFELLQEIAQHLLDNQPSALNFAAANSVTCQATFFCTPFVDLFCTVNLTSPPILDKIFEIFGEKLLLAPSVASIQFSRLDSGPSGEASALQAANLNFTYFCTIIDLFPNIRLVTTTNISWVSNDPLPRNIHN</sequence>
<organism evidence="2 3">
    <name type="scientific">Phanerochaete carnosa (strain HHB-10118-sp)</name>
    <name type="common">White-rot fungus</name>
    <name type="synonym">Peniophora carnosa</name>
    <dbReference type="NCBI Taxonomy" id="650164"/>
    <lineage>
        <taxon>Eukaryota</taxon>
        <taxon>Fungi</taxon>
        <taxon>Dikarya</taxon>
        <taxon>Basidiomycota</taxon>
        <taxon>Agaricomycotina</taxon>
        <taxon>Agaricomycetes</taxon>
        <taxon>Polyporales</taxon>
        <taxon>Phanerochaetaceae</taxon>
        <taxon>Phanerochaete</taxon>
    </lineage>
</organism>
<dbReference type="InParanoid" id="K5W229"/>
<dbReference type="GeneID" id="18919630"/>